<name>A0A9Q3C1X3_9BASI</name>
<accession>A0A9Q3C1X3</accession>
<comment type="caution">
    <text evidence="1">The sequence shown here is derived from an EMBL/GenBank/DDBJ whole genome shotgun (WGS) entry which is preliminary data.</text>
</comment>
<dbReference type="AlphaFoldDB" id="A0A9Q3C1X3"/>
<gene>
    <name evidence="1" type="ORF">O181_016551</name>
</gene>
<dbReference type="OrthoDB" id="6060525at2759"/>
<proteinExistence type="predicted"/>
<sequence>MYGIDLNNNKDRYFTIGENKSQTFSCLPFKTKIKVIKVSPINLELEKFKSEQLNEAEVSLYLTDKKKNVLFTLLCDHKRAFVSDKEPLGTIIGHEFEIILNIKRSYSPLLRSPAYQESPTSREVLKLHIKELLDLGVIKRKATMRK</sequence>
<dbReference type="EMBL" id="AVOT02004611">
    <property type="protein sequence ID" value="MBW0476836.1"/>
    <property type="molecule type" value="Genomic_DNA"/>
</dbReference>
<protein>
    <submittedName>
        <fullName evidence="1">Uncharacterized protein</fullName>
    </submittedName>
</protein>
<dbReference type="Proteomes" id="UP000765509">
    <property type="component" value="Unassembled WGS sequence"/>
</dbReference>
<keyword evidence="2" id="KW-1185">Reference proteome</keyword>
<evidence type="ECO:0000313" key="1">
    <source>
        <dbReference type="EMBL" id="MBW0476836.1"/>
    </source>
</evidence>
<organism evidence="1 2">
    <name type="scientific">Austropuccinia psidii MF-1</name>
    <dbReference type="NCBI Taxonomy" id="1389203"/>
    <lineage>
        <taxon>Eukaryota</taxon>
        <taxon>Fungi</taxon>
        <taxon>Dikarya</taxon>
        <taxon>Basidiomycota</taxon>
        <taxon>Pucciniomycotina</taxon>
        <taxon>Pucciniomycetes</taxon>
        <taxon>Pucciniales</taxon>
        <taxon>Sphaerophragmiaceae</taxon>
        <taxon>Austropuccinia</taxon>
    </lineage>
</organism>
<reference evidence="1" key="1">
    <citation type="submission" date="2021-03" db="EMBL/GenBank/DDBJ databases">
        <title>Draft genome sequence of rust myrtle Austropuccinia psidii MF-1, a brazilian biotype.</title>
        <authorList>
            <person name="Quecine M.C."/>
            <person name="Pachon D.M.R."/>
            <person name="Bonatelli M.L."/>
            <person name="Correr F.H."/>
            <person name="Franceschini L.M."/>
            <person name="Leite T.F."/>
            <person name="Margarido G.R.A."/>
            <person name="Almeida C.A."/>
            <person name="Ferrarezi J.A."/>
            <person name="Labate C.A."/>
        </authorList>
    </citation>
    <scope>NUCLEOTIDE SEQUENCE</scope>
    <source>
        <strain evidence="1">MF-1</strain>
    </source>
</reference>
<evidence type="ECO:0000313" key="2">
    <source>
        <dbReference type="Proteomes" id="UP000765509"/>
    </source>
</evidence>